<feature type="compositionally biased region" description="Basic and acidic residues" evidence="1">
    <location>
        <begin position="209"/>
        <end position="237"/>
    </location>
</feature>
<feature type="region of interest" description="Disordered" evidence="1">
    <location>
        <begin position="206"/>
        <end position="251"/>
    </location>
</feature>
<dbReference type="EMBL" id="BOLY01000005">
    <property type="protein sequence ID" value="GIZ45611.1"/>
    <property type="molecule type" value="Genomic_DNA"/>
</dbReference>
<dbReference type="PANTHER" id="PTHR47843:SF5">
    <property type="entry name" value="BTB_POZ DOMAIN PROTEIN"/>
    <property type="match status" value="1"/>
</dbReference>
<protein>
    <recommendedName>
        <fullName evidence="2">BTB domain-containing protein</fullName>
    </recommendedName>
</protein>
<dbReference type="CDD" id="cd18186">
    <property type="entry name" value="BTB_POZ_ZBTB_KLHL-like"/>
    <property type="match status" value="1"/>
</dbReference>
<dbReference type="GeneID" id="68294345"/>
<dbReference type="Gene3D" id="3.30.710.10">
    <property type="entry name" value="Potassium Channel Kv1.1, Chain A"/>
    <property type="match status" value="1"/>
</dbReference>
<evidence type="ECO:0000313" key="4">
    <source>
        <dbReference type="Proteomes" id="UP000825890"/>
    </source>
</evidence>
<dbReference type="OrthoDB" id="3649185at2759"/>
<feature type="domain" description="BTB" evidence="2">
    <location>
        <begin position="31"/>
        <end position="97"/>
    </location>
</feature>
<name>A0A9P3CMZ6_9PEZI</name>
<dbReference type="Pfam" id="PF00651">
    <property type="entry name" value="BTB"/>
    <property type="match status" value="1"/>
</dbReference>
<dbReference type="InterPro" id="IPR011333">
    <property type="entry name" value="SKP1/BTB/POZ_sf"/>
</dbReference>
<evidence type="ECO:0000256" key="1">
    <source>
        <dbReference type="SAM" id="MobiDB-lite"/>
    </source>
</evidence>
<evidence type="ECO:0000313" key="3">
    <source>
        <dbReference type="EMBL" id="GIZ45611.1"/>
    </source>
</evidence>
<dbReference type="RefSeq" id="XP_044660098.1">
    <property type="nucleotide sequence ID" value="XM_044804163.1"/>
</dbReference>
<dbReference type="PANTHER" id="PTHR47843">
    <property type="entry name" value="BTB DOMAIN-CONTAINING PROTEIN-RELATED"/>
    <property type="match status" value="1"/>
</dbReference>
<gene>
    <name evidence="3" type="ORF">CKM354_000877000</name>
</gene>
<comment type="caution">
    <text evidence="3">The sequence shown here is derived from an EMBL/GenBank/DDBJ whole genome shotgun (WGS) entry which is preliminary data.</text>
</comment>
<dbReference type="PROSITE" id="PS50097">
    <property type="entry name" value="BTB"/>
    <property type="match status" value="1"/>
</dbReference>
<reference evidence="3 4" key="1">
    <citation type="submission" date="2021-01" db="EMBL/GenBank/DDBJ databases">
        <title>Cercospora kikuchii MAFF 305040 whole genome shotgun sequence.</title>
        <authorList>
            <person name="Kashiwa T."/>
            <person name="Suzuki T."/>
        </authorList>
    </citation>
    <scope>NUCLEOTIDE SEQUENCE [LARGE SCALE GENOMIC DNA]</scope>
    <source>
        <strain evidence="3 4">MAFF 305040</strain>
    </source>
</reference>
<dbReference type="SUPFAM" id="SSF54695">
    <property type="entry name" value="POZ domain"/>
    <property type="match status" value="1"/>
</dbReference>
<sequence>MANSIGPDEVPDAYKPLISNVQQLFASGEYSDLKITCEGKIWNVHRNIVCPACPFFETCCRDFEEARIGVINLPYDPKYAVEALISYIYTADYTTDDWLRSEKMLFQIRVHTIADKYGLPALSALAEAKFAAIAKDNWASGAFATALEEMYSVAPETKEGLQKVAIKIAVEHADVLLKDEKSPFARLSRRMQSVAYDLSKELSVQKAKKREEETKRKQEETKRKQEETKKKQEETKHGSAKKAASGPRCFRCGSPKLYRQRASMFQEAGVWCQSCRSRLS</sequence>
<accession>A0A9P3CMZ6</accession>
<dbReference type="Proteomes" id="UP000825890">
    <property type="component" value="Unassembled WGS sequence"/>
</dbReference>
<dbReference type="InterPro" id="IPR000210">
    <property type="entry name" value="BTB/POZ_dom"/>
</dbReference>
<proteinExistence type="predicted"/>
<organism evidence="3 4">
    <name type="scientific">Cercospora kikuchii</name>
    <dbReference type="NCBI Taxonomy" id="84275"/>
    <lineage>
        <taxon>Eukaryota</taxon>
        <taxon>Fungi</taxon>
        <taxon>Dikarya</taxon>
        <taxon>Ascomycota</taxon>
        <taxon>Pezizomycotina</taxon>
        <taxon>Dothideomycetes</taxon>
        <taxon>Dothideomycetidae</taxon>
        <taxon>Mycosphaerellales</taxon>
        <taxon>Mycosphaerellaceae</taxon>
        <taxon>Cercospora</taxon>
    </lineage>
</organism>
<dbReference type="AlphaFoldDB" id="A0A9P3CMZ6"/>
<keyword evidence="4" id="KW-1185">Reference proteome</keyword>
<evidence type="ECO:0000259" key="2">
    <source>
        <dbReference type="PROSITE" id="PS50097"/>
    </source>
</evidence>